<keyword evidence="4 5" id="KW-0472">Membrane</keyword>
<evidence type="ECO:0000256" key="2">
    <source>
        <dbReference type="ARBA" id="ARBA00022692"/>
    </source>
</evidence>
<feature type="transmembrane region" description="Helical" evidence="5">
    <location>
        <begin position="588"/>
        <end position="619"/>
    </location>
</feature>
<dbReference type="Gene3D" id="3.40.1710.10">
    <property type="entry name" value="abc type-2 transporter like domain"/>
    <property type="match status" value="1"/>
</dbReference>
<dbReference type="Proteomes" id="UP001425155">
    <property type="component" value="Unassembled WGS sequence"/>
</dbReference>
<feature type="transmembrane region" description="Helical" evidence="5">
    <location>
        <begin position="20"/>
        <end position="43"/>
    </location>
</feature>
<comment type="caution">
    <text evidence="7">The sequence shown here is derived from an EMBL/GenBank/DDBJ whole genome shotgun (WGS) entry which is preliminary data.</text>
</comment>
<sequence>MSARLDSLFGRTRTQRRWRFGAIIVGVLVVPLAVAGLVTGGLASANDRLDTVPALIVNNDEMVTATAADGTETQILAGRLLVTQLTDPDEAGFDWQLSNTDEATEALEAGTAYAVLTIPKDFSASINSISGADPQQADLNIRTDDAHSYLAGSAAQSVGGAMTDAFGRAITEQYLKGFYANLAGMGGSLSSAADGATKVSDGVASLAGGLDQLASGASSAASGAADAASGADQYSSGVADYTNGVDGLAAGLRTLTSQTASLGELGGGVSSYTQAVSGTSAQLDALTKQVLGGAITTEDLATQLATINGTLDAIADQGQPLTDGTAGLGALASGIAQTSAGADQLSGGSAALRDGADNLASGVSSLSDGLSTLSTGTATSASGAHQLADGAGTLATGLTDGATQASAIGDIDADKTASVVSRPVTVSTDRDNPIETIGEVIGMVFVPVGLWIGALAIFLLLRPITATALQSTASTRRLVMRSLARAAGLALAQAVLVVALLHTVLGVTWETLPATLSFAMLMALAFAAIHQFLTVAFGRVGIVISLLLVIVQLTSAGGIYPVEILAVPYQVITPYLPLTWAVQGMQQIIAGVGGASVAAAAGGLAALGLLALLGSLVAVARKRGARSWGFALARG</sequence>
<dbReference type="EMBL" id="JBCLVG010000001">
    <property type="protein sequence ID" value="MEN1945510.1"/>
    <property type="molecule type" value="Genomic_DNA"/>
</dbReference>
<gene>
    <name evidence="7" type="ORF">WJX64_03030</name>
</gene>
<dbReference type="PANTHER" id="PTHR43077">
    <property type="entry name" value="TRANSPORT PERMEASE YVFS-RELATED"/>
    <property type="match status" value="1"/>
</dbReference>
<dbReference type="InterPro" id="IPR051328">
    <property type="entry name" value="T7SS_ABC-Transporter"/>
</dbReference>
<name>A0ABU9W0H8_9MICO</name>
<proteinExistence type="predicted"/>
<dbReference type="SUPFAM" id="SSF58104">
    <property type="entry name" value="Methyl-accepting chemotaxis protein (MCP) signaling domain"/>
    <property type="match status" value="1"/>
</dbReference>
<dbReference type="NCBIfam" id="TIGR03061">
    <property type="entry name" value="pip_yhgE_Nterm"/>
    <property type="match status" value="1"/>
</dbReference>
<feature type="transmembrane region" description="Helical" evidence="5">
    <location>
        <begin position="540"/>
        <end position="560"/>
    </location>
</feature>
<protein>
    <submittedName>
        <fullName evidence="7">YhgE/Pip family protein</fullName>
    </submittedName>
</protein>
<accession>A0ABU9W0H8</accession>
<evidence type="ECO:0000256" key="4">
    <source>
        <dbReference type="ARBA" id="ARBA00023136"/>
    </source>
</evidence>
<dbReference type="InterPro" id="IPR017501">
    <property type="entry name" value="Phage_infect_YhgE_C"/>
</dbReference>
<dbReference type="Pfam" id="PF12698">
    <property type="entry name" value="ABC2_membrane_3"/>
    <property type="match status" value="1"/>
</dbReference>
<dbReference type="Gene3D" id="1.10.287.950">
    <property type="entry name" value="Methyl-accepting chemotaxis protein"/>
    <property type="match status" value="1"/>
</dbReference>
<feature type="transmembrane region" description="Helical" evidence="5">
    <location>
        <begin position="440"/>
        <end position="461"/>
    </location>
</feature>
<evidence type="ECO:0000259" key="6">
    <source>
        <dbReference type="Pfam" id="PF12698"/>
    </source>
</evidence>
<dbReference type="InterPro" id="IPR013525">
    <property type="entry name" value="ABC2_TM"/>
</dbReference>
<organism evidence="7 8">
    <name type="scientific">Leifsonia stereocauli</name>
    <dbReference type="NCBI Taxonomy" id="3134136"/>
    <lineage>
        <taxon>Bacteria</taxon>
        <taxon>Bacillati</taxon>
        <taxon>Actinomycetota</taxon>
        <taxon>Actinomycetes</taxon>
        <taxon>Micrococcales</taxon>
        <taxon>Microbacteriaceae</taxon>
        <taxon>Leifsonia</taxon>
    </lineage>
</organism>
<dbReference type="NCBIfam" id="TIGR03062">
    <property type="entry name" value="pip_yhgE_Cterm"/>
    <property type="match status" value="1"/>
</dbReference>
<keyword evidence="2 5" id="KW-0812">Transmembrane</keyword>
<comment type="subcellular location">
    <subcellularLocation>
        <location evidence="1">Membrane</location>
        <topology evidence="1">Multi-pass membrane protein</topology>
    </subcellularLocation>
</comment>
<dbReference type="InterPro" id="IPR017500">
    <property type="entry name" value="Phage_infect_YhgE_N"/>
</dbReference>
<feature type="transmembrane region" description="Helical" evidence="5">
    <location>
        <begin position="482"/>
        <end position="505"/>
    </location>
</feature>
<evidence type="ECO:0000256" key="1">
    <source>
        <dbReference type="ARBA" id="ARBA00004141"/>
    </source>
</evidence>
<keyword evidence="3 5" id="KW-1133">Transmembrane helix</keyword>
<feature type="domain" description="ABC-2 type transporter transmembrane" evidence="6">
    <location>
        <begin position="394"/>
        <end position="616"/>
    </location>
</feature>
<evidence type="ECO:0000313" key="8">
    <source>
        <dbReference type="Proteomes" id="UP001425155"/>
    </source>
</evidence>
<reference evidence="7 8" key="1">
    <citation type="submission" date="2024-03" db="EMBL/GenBank/DDBJ databases">
        <title>YIM 134122 draft genome.</title>
        <authorList>
            <person name="Zuo S."/>
            <person name="Xiong L."/>
        </authorList>
    </citation>
    <scope>NUCLEOTIDE SEQUENCE [LARGE SCALE GENOMIC DNA]</scope>
    <source>
        <strain evidence="7 8">YIM 134122</strain>
    </source>
</reference>
<keyword evidence="8" id="KW-1185">Reference proteome</keyword>
<evidence type="ECO:0000256" key="5">
    <source>
        <dbReference type="SAM" id="Phobius"/>
    </source>
</evidence>
<evidence type="ECO:0000313" key="7">
    <source>
        <dbReference type="EMBL" id="MEN1945510.1"/>
    </source>
</evidence>
<evidence type="ECO:0000256" key="3">
    <source>
        <dbReference type="ARBA" id="ARBA00022989"/>
    </source>
</evidence>
<dbReference type="RefSeq" id="WP_342111685.1">
    <property type="nucleotide sequence ID" value="NZ_JBCAUN010000001.1"/>
</dbReference>
<feature type="transmembrane region" description="Helical" evidence="5">
    <location>
        <begin position="511"/>
        <end position="533"/>
    </location>
</feature>
<dbReference type="PANTHER" id="PTHR43077:SF5">
    <property type="entry name" value="PHAGE INFECTION PROTEIN"/>
    <property type="match status" value="1"/>
</dbReference>